<dbReference type="Proteomes" id="UP000770661">
    <property type="component" value="Unassembled WGS sequence"/>
</dbReference>
<organism evidence="8 9">
    <name type="scientific">Chionoecetes opilio</name>
    <name type="common">Atlantic snow crab</name>
    <name type="synonym">Cancer opilio</name>
    <dbReference type="NCBI Taxonomy" id="41210"/>
    <lineage>
        <taxon>Eukaryota</taxon>
        <taxon>Metazoa</taxon>
        <taxon>Ecdysozoa</taxon>
        <taxon>Arthropoda</taxon>
        <taxon>Crustacea</taxon>
        <taxon>Multicrustacea</taxon>
        <taxon>Malacostraca</taxon>
        <taxon>Eumalacostraca</taxon>
        <taxon>Eucarida</taxon>
        <taxon>Decapoda</taxon>
        <taxon>Pleocyemata</taxon>
        <taxon>Brachyura</taxon>
        <taxon>Eubrachyura</taxon>
        <taxon>Majoidea</taxon>
        <taxon>Majidae</taxon>
        <taxon>Chionoecetes</taxon>
    </lineage>
</organism>
<feature type="region of interest" description="Disordered" evidence="6">
    <location>
        <begin position="241"/>
        <end position="285"/>
    </location>
</feature>
<gene>
    <name evidence="8" type="ORF">GWK47_028072</name>
</gene>
<dbReference type="EMBL" id="JACEEZ010000110">
    <property type="protein sequence ID" value="KAG0730525.1"/>
    <property type="molecule type" value="Genomic_DNA"/>
</dbReference>
<dbReference type="GO" id="GO:0008270">
    <property type="term" value="F:zinc ion binding"/>
    <property type="evidence" value="ECO:0007669"/>
    <property type="project" value="UniProtKB-KW"/>
</dbReference>
<feature type="domain" description="CCHC-type" evidence="7">
    <location>
        <begin position="294"/>
        <end position="307"/>
    </location>
</feature>
<dbReference type="AlphaFoldDB" id="A0A8J4YNV6"/>
<keyword evidence="2" id="KW-0677">Repeat</keyword>
<dbReference type="SMART" id="SM00343">
    <property type="entry name" value="ZnF_C2HC"/>
    <property type="match status" value="2"/>
</dbReference>
<dbReference type="PANTHER" id="PTHR47103:SF8">
    <property type="entry name" value="DNA-BINDING PROTEIN"/>
    <property type="match status" value="1"/>
</dbReference>
<sequence length="365" mass="41999">MSPASRVRKRQLRKSPVGTRLYRRLHSRQIQINMGDEESGKIVRHEIITSAAGVPKFSGDANTIEVNQFLLRVDTLIANEKLTSERLKIEVLKQHVDAENGRARHVICYRQLEELDDYDAYVQVFRRHFSKKSDQDPLRAMVKMLALKRPASQLVTEYVAKLDLWGKDMEKLLKASEWTLPLDGDHMSVTLVSKLIMFSKILSDCDDVTSERLYKDLKETLSLGEIDCLLRGYAETNPRHDSYVMPVRSTHTPPPQASNSHSGTRYSRSLSRSGGPTENRPRSVSWQRPPQVECYQCGRPGHVAMDCYNSTSCGNCQYTGHTERNCYQEPWCSYHKYIGHKTRDCRARRANNLRAQIFVQDPLRR</sequence>
<evidence type="ECO:0000256" key="5">
    <source>
        <dbReference type="PROSITE-ProRule" id="PRU00047"/>
    </source>
</evidence>
<dbReference type="SUPFAM" id="SSF57756">
    <property type="entry name" value="Retrovirus zinc finger-like domains"/>
    <property type="match status" value="1"/>
</dbReference>
<dbReference type="PROSITE" id="PS50158">
    <property type="entry name" value="ZF_CCHC"/>
    <property type="match status" value="1"/>
</dbReference>
<keyword evidence="1" id="KW-0479">Metal-binding</keyword>
<dbReference type="PANTHER" id="PTHR47103">
    <property type="entry name" value="DNA-BINDING PROTEIN"/>
    <property type="match status" value="1"/>
</dbReference>
<proteinExistence type="predicted"/>
<reference evidence="8" key="1">
    <citation type="submission" date="2020-07" db="EMBL/GenBank/DDBJ databases">
        <title>The High-quality genome of the commercially important snow crab, Chionoecetes opilio.</title>
        <authorList>
            <person name="Jeong J.-H."/>
            <person name="Ryu S."/>
        </authorList>
    </citation>
    <scope>NUCLEOTIDE SEQUENCE</scope>
    <source>
        <strain evidence="8">MADBK_172401_WGS</strain>
        <tissue evidence="8">Digestive gland</tissue>
    </source>
</reference>
<dbReference type="InterPro" id="IPR001878">
    <property type="entry name" value="Znf_CCHC"/>
</dbReference>
<comment type="caution">
    <text evidence="8">The sequence shown here is derived from an EMBL/GenBank/DDBJ whole genome shotgun (WGS) entry which is preliminary data.</text>
</comment>
<evidence type="ECO:0000259" key="7">
    <source>
        <dbReference type="PROSITE" id="PS50158"/>
    </source>
</evidence>
<evidence type="ECO:0000256" key="2">
    <source>
        <dbReference type="ARBA" id="ARBA00022737"/>
    </source>
</evidence>
<evidence type="ECO:0000256" key="1">
    <source>
        <dbReference type="ARBA" id="ARBA00022723"/>
    </source>
</evidence>
<evidence type="ECO:0000256" key="3">
    <source>
        <dbReference type="ARBA" id="ARBA00022771"/>
    </source>
</evidence>
<dbReference type="InterPro" id="IPR036875">
    <property type="entry name" value="Znf_CCHC_sf"/>
</dbReference>
<name>A0A8J4YNV6_CHIOP</name>
<dbReference type="Gene3D" id="4.10.60.10">
    <property type="entry name" value="Zinc finger, CCHC-type"/>
    <property type="match status" value="1"/>
</dbReference>
<keyword evidence="9" id="KW-1185">Reference proteome</keyword>
<dbReference type="GO" id="GO:0003676">
    <property type="term" value="F:nucleic acid binding"/>
    <property type="evidence" value="ECO:0007669"/>
    <property type="project" value="InterPro"/>
</dbReference>
<dbReference type="OrthoDB" id="7614340at2759"/>
<evidence type="ECO:0000313" key="8">
    <source>
        <dbReference type="EMBL" id="KAG0730525.1"/>
    </source>
</evidence>
<evidence type="ECO:0000256" key="6">
    <source>
        <dbReference type="SAM" id="MobiDB-lite"/>
    </source>
</evidence>
<keyword evidence="3 5" id="KW-0863">Zinc-finger</keyword>
<feature type="compositionally biased region" description="Polar residues" evidence="6">
    <location>
        <begin position="257"/>
        <end position="285"/>
    </location>
</feature>
<protein>
    <recommendedName>
        <fullName evidence="7">CCHC-type domain-containing protein</fullName>
    </recommendedName>
</protein>
<evidence type="ECO:0000256" key="4">
    <source>
        <dbReference type="ARBA" id="ARBA00022833"/>
    </source>
</evidence>
<accession>A0A8J4YNV6</accession>
<keyword evidence="4" id="KW-0862">Zinc</keyword>
<evidence type="ECO:0000313" key="9">
    <source>
        <dbReference type="Proteomes" id="UP000770661"/>
    </source>
</evidence>